<dbReference type="Gene3D" id="2.20.200.10">
    <property type="entry name" value="Outer membrane efflux proteins (OEP)"/>
    <property type="match status" value="1"/>
</dbReference>
<dbReference type="Pfam" id="PF02321">
    <property type="entry name" value="OEP"/>
    <property type="match status" value="2"/>
</dbReference>
<comment type="similarity">
    <text evidence="1 2">Belongs to the outer membrane factor (OMF) (TC 1.B.17) family.</text>
</comment>
<dbReference type="OrthoDB" id="9770517at2"/>
<keyword evidence="2" id="KW-0472">Membrane</keyword>
<reference evidence="3 4" key="1">
    <citation type="submission" date="2018-06" db="EMBL/GenBank/DDBJ databases">
        <title>Chryseolinea flavus sp. nov., a member of the phylum Bacteroidetes isolated from soil.</title>
        <authorList>
            <person name="Li Y."/>
            <person name="Wang J."/>
        </authorList>
    </citation>
    <scope>NUCLEOTIDE SEQUENCE [LARGE SCALE GENOMIC DNA]</scope>
    <source>
        <strain evidence="3 4">SDU1-6</strain>
    </source>
</reference>
<name>A0A364Y180_9BACT</name>
<dbReference type="PANTHER" id="PTHR30203:SF33">
    <property type="entry name" value="BLR4455 PROTEIN"/>
    <property type="match status" value="1"/>
</dbReference>
<protein>
    <submittedName>
        <fullName evidence="3">TolC family protein</fullName>
    </submittedName>
</protein>
<keyword evidence="2" id="KW-0564">Palmitate</keyword>
<evidence type="ECO:0000256" key="1">
    <source>
        <dbReference type="ARBA" id="ARBA00007613"/>
    </source>
</evidence>
<comment type="subcellular location">
    <subcellularLocation>
        <location evidence="2">Cell membrane</location>
        <topology evidence="2">Lipid-anchor</topology>
    </subcellularLocation>
</comment>
<dbReference type="InterPro" id="IPR010131">
    <property type="entry name" value="MdtP/NodT-like"/>
</dbReference>
<dbReference type="AlphaFoldDB" id="A0A364Y180"/>
<keyword evidence="2" id="KW-0812">Transmembrane</keyword>
<keyword evidence="2" id="KW-1134">Transmembrane beta strand</keyword>
<keyword evidence="4" id="KW-1185">Reference proteome</keyword>
<dbReference type="Proteomes" id="UP000251889">
    <property type="component" value="Unassembled WGS sequence"/>
</dbReference>
<dbReference type="EMBL" id="QMFY01000007">
    <property type="protein sequence ID" value="RAW00459.1"/>
    <property type="molecule type" value="Genomic_DNA"/>
</dbReference>
<organism evidence="3 4">
    <name type="scientific">Pseudochryseolinea flava</name>
    <dbReference type="NCBI Taxonomy" id="2059302"/>
    <lineage>
        <taxon>Bacteria</taxon>
        <taxon>Pseudomonadati</taxon>
        <taxon>Bacteroidota</taxon>
        <taxon>Cytophagia</taxon>
        <taxon>Cytophagales</taxon>
        <taxon>Fulvivirgaceae</taxon>
        <taxon>Pseudochryseolinea</taxon>
    </lineage>
</organism>
<dbReference type="NCBIfam" id="TIGR01845">
    <property type="entry name" value="outer_NodT"/>
    <property type="match status" value="1"/>
</dbReference>
<evidence type="ECO:0000256" key="2">
    <source>
        <dbReference type="RuleBase" id="RU362097"/>
    </source>
</evidence>
<evidence type="ECO:0000313" key="3">
    <source>
        <dbReference type="EMBL" id="RAW00459.1"/>
    </source>
</evidence>
<dbReference type="PANTHER" id="PTHR30203">
    <property type="entry name" value="OUTER MEMBRANE CATION EFFLUX PROTEIN"/>
    <property type="match status" value="1"/>
</dbReference>
<sequence>MNAVFKKYIVVILVAVTVLWSCSANRNYTRPDLKLPENYSAQTTGDSSLALQNWKVFFKDAKLVALIDKALTNNFDYQQALKRVEVYQSLAKQAKVGWLPALSAQASASTVNPSGNSLNGISLSSFLKTNHIEDYSVSATLSWEIDVWGKIKNRKEAAMADYLQSYEATRAVQTSVIAAVADAYFTLQMFDAQLIIAERNVALSDSTTTIMSLQKSAGQVTSLAVQQAQAQAQTAKLLRAQLLQSIQLQENGLRLLLGDYPGTIDREVYDNALLDSVYATGVPAALLSLRPDVRASEQALLAANARVGVAQANRYPSLTLSASGGLNAFEASDWFSVPTSVFGLASGTLLQPIFERRALRTQYEIAKTQREQSVIAFRQAVTVGVHDVTNALVKLKGTADQRTFAHDRVNGLETAVSNAQLLFKSGMADYLEVITAQSRALSASIEESIIIRQQRSAQVELYRALGGGWK</sequence>
<evidence type="ECO:0000313" key="4">
    <source>
        <dbReference type="Proteomes" id="UP000251889"/>
    </source>
</evidence>
<dbReference type="GO" id="GO:0015562">
    <property type="term" value="F:efflux transmembrane transporter activity"/>
    <property type="evidence" value="ECO:0007669"/>
    <property type="project" value="InterPro"/>
</dbReference>
<dbReference type="InterPro" id="IPR003423">
    <property type="entry name" value="OMP_efflux"/>
</dbReference>
<comment type="caution">
    <text evidence="3">The sequence shown here is derived from an EMBL/GenBank/DDBJ whole genome shotgun (WGS) entry which is preliminary data.</text>
</comment>
<gene>
    <name evidence="3" type="ORF">DQQ10_15440</name>
</gene>
<dbReference type="RefSeq" id="WP_112747801.1">
    <property type="nucleotide sequence ID" value="NZ_QMFY01000007.1"/>
</dbReference>
<dbReference type="SUPFAM" id="SSF56954">
    <property type="entry name" value="Outer membrane efflux proteins (OEP)"/>
    <property type="match status" value="1"/>
</dbReference>
<keyword evidence="2" id="KW-0449">Lipoprotein</keyword>
<dbReference type="GO" id="GO:0005886">
    <property type="term" value="C:plasma membrane"/>
    <property type="evidence" value="ECO:0007669"/>
    <property type="project" value="UniProtKB-SubCell"/>
</dbReference>
<dbReference type="Gene3D" id="1.20.1600.10">
    <property type="entry name" value="Outer membrane efflux proteins (OEP)"/>
    <property type="match status" value="1"/>
</dbReference>
<accession>A0A364Y180</accession>
<proteinExistence type="inferred from homology"/>